<dbReference type="InterPro" id="IPR010499">
    <property type="entry name" value="AraC_E-bd"/>
</dbReference>
<organism evidence="2 3">
    <name type="scientific">Corallococcus macrosporus DSM 14697</name>
    <dbReference type="NCBI Taxonomy" id="1189310"/>
    <lineage>
        <taxon>Bacteria</taxon>
        <taxon>Pseudomonadati</taxon>
        <taxon>Myxococcota</taxon>
        <taxon>Myxococcia</taxon>
        <taxon>Myxococcales</taxon>
        <taxon>Cystobacterineae</taxon>
        <taxon>Myxococcaceae</taxon>
        <taxon>Corallococcus</taxon>
    </lineage>
</organism>
<dbReference type="KEGG" id="mmas:MYMAC_003036"/>
<dbReference type="RefSeq" id="WP_095958619.1">
    <property type="nucleotide sequence ID" value="NZ_CP022203.1"/>
</dbReference>
<dbReference type="AlphaFoldDB" id="A0A250JVC6"/>
<evidence type="ECO:0000313" key="3">
    <source>
        <dbReference type="Proteomes" id="UP000217343"/>
    </source>
</evidence>
<name>A0A250JVC6_9BACT</name>
<dbReference type="InterPro" id="IPR011256">
    <property type="entry name" value="Reg_factor_effector_dom_sf"/>
</dbReference>
<accession>A0A250JVC6</accession>
<dbReference type="SMART" id="SM00871">
    <property type="entry name" value="AraC_E_bind"/>
    <property type="match status" value="1"/>
</dbReference>
<dbReference type="Pfam" id="PF14526">
    <property type="entry name" value="Cass2"/>
    <property type="match status" value="1"/>
</dbReference>
<keyword evidence="3" id="KW-1185">Reference proteome</keyword>
<dbReference type="InterPro" id="IPR029441">
    <property type="entry name" value="Cass2"/>
</dbReference>
<dbReference type="Gene3D" id="3.20.80.10">
    <property type="entry name" value="Regulatory factor, effector binding domain"/>
    <property type="match status" value="1"/>
</dbReference>
<gene>
    <name evidence="2" type="ORF">MYMAC_003036</name>
</gene>
<dbReference type="OrthoDB" id="5383324at2"/>
<protein>
    <submittedName>
        <fullName evidence="2">AraC family transcriptional regulator</fullName>
    </submittedName>
</protein>
<dbReference type="SUPFAM" id="SSF55136">
    <property type="entry name" value="Probable bacterial effector-binding domain"/>
    <property type="match status" value="1"/>
</dbReference>
<reference evidence="2 3" key="1">
    <citation type="submission" date="2017-06" db="EMBL/GenBank/DDBJ databases">
        <title>Sequencing and comparative analysis of myxobacterial genomes.</title>
        <authorList>
            <person name="Rupp O."/>
            <person name="Goesmann A."/>
            <person name="Sogaard-Andersen L."/>
        </authorList>
    </citation>
    <scope>NUCLEOTIDE SEQUENCE [LARGE SCALE GENOMIC DNA]</scope>
    <source>
        <strain evidence="2 3">DSM 14697</strain>
    </source>
</reference>
<feature type="domain" description="AraC effector-binding" evidence="1">
    <location>
        <begin position="1"/>
        <end position="161"/>
    </location>
</feature>
<sequence length="162" mass="17914">MNVSIVSRGEIKLVGLKVVGRRSELSHRVPLAWLELVARLDGIPGVVDRNVFHGCVPGGDHAQPGDDPVYRYWVTTEVKDLGAVPDGLQPLTIPPHDYAVTPVQGTAEAIDAAYVRVASWLQAEARRSDAAAYVLERYDQRRQSVTPPYERFDYELLTPLAP</sequence>
<evidence type="ECO:0000259" key="1">
    <source>
        <dbReference type="SMART" id="SM00871"/>
    </source>
</evidence>
<proteinExistence type="predicted"/>
<dbReference type="EMBL" id="CP022203">
    <property type="protein sequence ID" value="ATB47422.1"/>
    <property type="molecule type" value="Genomic_DNA"/>
</dbReference>
<dbReference type="Proteomes" id="UP000217343">
    <property type="component" value="Chromosome"/>
</dbReference>
<evidence type="ECO:0000313" key="2">
    <source>
        <dbReference type="EMBL" id="ATB47422.1"/>
    </source>
</evidence>